<feature type="region of interest" description="Disordered" evidence="1">
    <location>
        <begin position="82"/>
        <end position="108"/>
    </location>
</feature>
<sequence length="175" mass="19435">MRGRFEGRSIGGTLYMPAYDALYSSRSMCTHEMRPAGAWCARRSRGGCTDPRHHGVVILAQTSSNRAHHEPPSPTVRLLAGGARSRCERKKPPTRLTSSRASRRSATRKLTAPALPFHCASPRGVRRFEEYVLTLIGREHGPSFPRSRSGSSPARLHAQRDTVDVLSSDAYLRLR</sequence>
<evidence type="ECO:0000256" key="1">
    <source>
        <dbReference type="SAM" id="MobiDB-lite"/>
    </source>
</evidence>
<dbReference type="EMBL" id="KV424048">
    <property type="protein sequence ID" value="KZT53023.1"/>
    <property type="molecule type" value="Genomic_DNA"/>
</dbReference>
<proteinExistence type="predicted"/>
<feature type="region of interest" description="Disordered" evidence="1">
    <location>
        <begin position="139"/>
        <end position="160"/>
    </location>
</feature>
<reference evidence="2 3" key="1">
    <citation type="journal article" date="2016" name="Mol. Biol. Evol.">
        <title>Comparative Genomics of Early-Diverging Mushroom-Forming Fungi Provides Insights into the Origins of Lignocellulose Decay Capabilities.</title>
        <authorList>
            <person name="Nagy L.G."/>
            <person name="Riley R."/>
            <person name="Tritt A."/>
            <person name="Adam C."/>
            <person name="Daum C."/>
            <person name="Floudas D."/>
            <person name="Sun H."/>
            <person name="Yadav J.S."/>
            <person name="Pangilinan J."/>
            <person name="Larsson K.H."/>
            <person name="Matsuura K."/>
            <person name="Barry K."/>
            <person name="Labutti K."/>
            <person name="Kuo R."/>
            <person name="Ohm R.A."/>
            <person name="Bhattacharya S.S."/>
            <person name="Shirouzu T."/>
            <person name="Yoshinaga Y."/>
            <person name="Martin F.M."/>
            <person name="Grigoriev I.V."/>
            <person name="Hibbett D.S."/>
        </authorList>
    </citation>
    <scope>NUCLEOTIDE SEQUENCE [LARGE SCALE GENOMIC DNA]</scope>
    <source>
        <strain evidence="2 3">HHB12733</strain>
    </source>
</reference>
<keyword evidence="3" id="KW-1185">Reference proteome</keyword>
<gene>
    <name evidence="2" type="ORF">CALCODRAFT_64361</name>
</gene>
<feature type="compositionally biased region" description="Low complexity" evidence="1">
    <location>
        <begin position="142"/>
        <end position="153"/>
    </location>
</feature>
<evidence type="ECO:0000313" key="3">
    <source>
        <dbReference type="Proteomes" id="UP000076842"/>
    </source>
</evidence>
<dbReference type="AlphaFoldDB" id="A0A165DKN7"/>
<dbReference type="InParanoid" id="A0A165DKN7"/>
<evidence type="ECO:0000313" key="2">
    <source>
        <dbReference type="EMBL" id="KZT53023.1"/>
    </source>
</evidence>
<protein>
    <submittedName>
        <fullName evidence="2">Uncharacterized protein</fullName>
    </submittedName>
</protein>
<dbReference type="Proteomes" id="UP000076842">
    <property type="component" value="Unassembled WGS sequence"/>
</dbReference>
<name>A0A165DKN7_9BASI</name>
<organism evidence="2 3">
    <name type="scientific">Calocera cornea HHB12733</name>
    <dbReference type="NCBI Taxonomy" id="1353952"/>
    <lineage>
        <taxon>Eukaryota</taxon>
        <taxon>Fungi</taxon>
        <taxon>Dikarya</taxon>
        <taxon>Basidiomycota</taxon>
        <taxon>Agaricomycotina</taxon>
        <taxon>Dacrymycetes</taxon>
        <taxon>Dacrymycetales</taxon>
        <taxon>Dacrymycetaceae</taxon>
        <taxon>Calocera</taxon>
    </lineage>
</organism>
<accession>A0A165DKN7</accession>